<dbReference type="EMBL" id="CAJOBB010026869">
    <property type="protein sequence ID" value="CAF4419011.1"/>
    <property type="molecule type" value="Genomic_DNA"/>
</dbReference>
<proteinExistence type="predicted"/>
<reference evidence="3" key="1">
    <citation type="submission" date="2021-02" db="EMBL/GenBank/DDBJ databases">
        <authorList>
            <person name="Nowell W R."/>
        </authorList>
    </citation>
    <scope>NUCLEOTIDE SEQUENCE</scope>
</reference>
<gene>
    <name evidence="3" type="ORF">KXQ929_LOCUS52067</name>
</gene>
<dbReference type="PANTHER" id="PTHR24104">
    <property type="entry name" value="E3 UBIQUITIN-PROTEIN LIGASE NHLRC1-RELATED"/>
    <property type="match status" value="1"/>
</dbReference>
<dbReference type="InterPro" id="IPR050952">
    <property type="entry name" value="TRIM-NHL_E3_ligases"/>
</dbReference>
<feature type="repeat" description="NHL" evidence="2">
    <location>
        <begin position="25"/>
        <end position="50"/>
    </location>
</feature>
<feature type="repeat" description="NHL" evidence="2">
    <location>
        <begin position="70"/>
        <end position="106"/>
    </location>
</feature>
<dbReference type="GO" id="GO:0008270">
    <property type="term" value="F:zinc ion binding"/>
    <property type="evidence" value="ECO:0007669"/>
    <property type="project" value="UniProtKB-KW"/>
</dbReference>
<dbReference type="InterPro" id="IPR011042">
    <property type="entry name" value="6-blade_b-propeller_TolB-like"/>
</dbReference>
<dbReference type="Proteomes" id="UP000663868">
    <property type="component" value="Unassembled WGS sequence"/>
</dbReference>
<evidence type="ECO:0000313" key="3">
    <source>
        <dbReference type="EMBL" id="CAF4419011.1"/>
    </source>
</evidence>
<dbReference type="PANTHER" id="PTHR24104:SF25">
    <property type="entry name" value="PROTEIN LIN-41"/>
    <property type="match status" value="1"/>
</dbReference>
<dbReference type="Gene3D" id="2.120.10.30">
    <property type="entry name" value="TolB, C-terminal domain"/>
    <property type="match status" value="1"/>
</dbReference>
<sequence length="107" mass="11895">VKWRKDAKQGIIVAGGNGEGNRLDQFSYPQGVIVDHSGQIYVADMNNHRVMRWREGNDKGEIVVGGNGQGRESNQLNGPTGLTFDGEGNLYVADYHNHRVQKFLIDI</sequence>
<keyword evidence="1" id="KW-0677">Repeat</keyword>
<organism evidence="3 4">
    <name type="scientific">Adineta steineri</name>
    <dbReference type="NCBI Taxonomy" id="433720"/>
    <lineage>
        <taxon>Eukaryota</taxon>
        <taxon>Metazoa</taxon>
        <taxon>Spiralia</taxon>
        <taxon>Gnathifera</taxon>
        <taxon>Rotifera</taxon>
        <taxon>Eurotatoria</taxon>
        <taxon>Bdelloidea</taxon>
        <taxon>Adinetida</taxon>
        <taxon>Adinetidae</taxon>
        <taxon>Adineta</taxon>
    </lineage>
</organism>
<dbReference type="Pfam" id="PF01436">
    <property type="entry name" value="NHL"/>
    <property type="match status" value="2"/>
</dbReference>
<evidence type="ECO:0000256" key="2">
    <source>
        <dbReference type="PROSITE-ProRule" id="PRU00504"/>
    </source>
</evidence>
<dbReference type="AlphaFoldDB" id="A0A820Q9E6"/>
<protein>
    <recommendedName>
        <fullName evidence="5">6-bladed beta-propeller</fullName>
    </recommendedName>
</protein>
<name>A0A820Q9E6_9BILA</name>
<accession>A0A820Q9E6</accession>
<comment type="caution">
    <text evidence="3">The sequence shown here is derived from an EMBL/GenBank/DDBJ whole genome shotgun (WGS) entry which is preliminary data.</text>
</comment>
<dbReference type="SUPFAM" id="SSF63829">
    <property type="entry name" value="Calcium-dependent phosphotriesterase"/>
    <property type="match status" value="1"/>
</dbReference>
<evidence type="ECO:0008006" key="5">
    <source>
        <dbReference type="Google" id="ProtNLM"/>
    </source>
</evidence>
<feature type="non-terminal residue" evidence="3">
    <location>
        <position position="1"/>
    </location>
</feature>
<evidence type="ECO:0000313" key="4">
    <source>
        <dbReference type="Proteomes" id="UP000663868"/>
    </source>
</evidence>
<dbReference type="PROSITE" id="PS51125">
    <property type="entry name" value="NHL"/>
    <property type="match status" value="2"/>
</dbReference>
<dbReference type="InterPro" id="IPR001258">
    <property type="entry name" value="NHL_repeat"/>
</dbReference>
<evidence type="ECO:0000256" key="1">
    <source>
        <dbReference type="ARBA" id="ARBA00022737"/>
    </source>
</evidence>